<dbReference type="AlphaFoldDB" id="A0A087CDU3"/>
<evidence type="ECO:0000259" key="1">
    <source>
        <dbReference type="Pfam" id="PF02627"/>
    </source>
</evidence>
<dbReference type="eggNOG" id="COG0599">
    <property type="taxonomic scope" value="Bacteria"/>
</dbReference>
<protein>
    <submittedName>
        <fullName evidence="2">Carboxymuconolactone decarboxylase-like protein</fullName>
    </submittedName>
</protein>
<keyword evidence="3" id="KW-1185">Reference proteome</keyword>
<dbReference type="GeneID" id="98301045"/>
<dbReference type="EMBL" id="JGZI01000010">
    <property type="protein sequence ID" value="KFI81443.1"/>
    <property type="molecule type" value="Genomic_DNA"/>
</dbReference>
<gene>
    <name evidence="2" type="ORF">BPSY_1851</name>
</gene>
<evidence type="ECO:0000313" key="3">
    <source>
        <dbReference type="Proteomes" id="UP000029050"/>
    </source>
</evidence>
<feature type="domain" description="Carboxymuconolactone decarboxylase-like" evidence="1">
    <location>
        <begin position="168"/>
        <end position="246"/>
    </location>
</feature>
<organism evidence="2 3">
    <name type="scientific">Bifidobacterium psychraerophilum</name>
    <dbReference type="NCBI Taxonomy" id="218140"/>
    <lineage>
        <taxon>Bacteria</taxon>
        <taxon>Bacillati</taxon>
        <taxon>Actinomycetota</taxon>
        <taxon>Actinomycetes</taxon>
        <taxon>Bifidobacteriales</taxon>
        <taxon>Bifidobacteriaceae</taxon>
        <taxon>Bifidobacterium</taxon>
    </lineage>
</organism>
<dbReference type="InterPro" id="IPR003779">
    <property type="entry name" value="CMD-like"/>
</dbReference>
<reference evidence="2 3" key="1">
    <citation type="submission" date="2014-03" db="EMBL/GenBank/DDBJ databases">
        <title>Genomics of Bifidobacteria.</title>
        <authorList>
            <person name="Ventura M."/>
            <person name="Milani C."/>
            <person name="Lugli G.A."/>
        </authorList>
    </citation>
    <scope>NUCLEOTIDE SEQUENCE [LARGE SCALE GENOMIC DNA]</scope>
    <source>
        <strain evidence="2 3">LMG 21775</strain>
    </source>
</reference>
<dbReference type="STRING" id="218140.BPSY_1851"/>
<proteinExistence type="predicted"/>
<feature type="domain" description="Carboxymuconolactone decarboxylase-like" evidence="1">
    <location>
        <begin position="25"/>
        <end position="108"/>
    </location>
</feature>
<accession>A0A087CDU3</accession>
<dbReference type="InterPro" id="IPR052512">
    <property type="entry name" value="4CMD/NDH-1_regulator"/>
</dbReference>
<dbReference type="GO" id="GO:0051920">
    <property type="term" value="F:peroxiredoxin activity"/>
    <property type="evidence" value="ECO:0007669"/>
    <property type="project" value="InterPro"/>
</dbReference>
<dbReference type="Gene3D" id="1.20.1290.10">
    <property type="entry name" value="AhpD-like"/>
    <property type="match status" value="1"/>
</dbReference>
<comment type="caution">
    <text evidence="2">The sequence shown here is derived from an EMBL/GenBank/DDBJ whole genome shotgun (WGS) entry which is preliminary data.</text>
</comment>
<dbReference type="PANTHER" id="PTHR33570:SF2">
    <property type="entry name" value="CARBOXYMUCONOLACTONE DECARBOXYLASE-LIKE DOMAIN-CONTAINING PROTEIN"/>
    <property type="match status" value="1"/>
</dbReference>
<dbReference type="PANTHER" id="PTHR33570">
    <property type="entry name" value="4-CARBOXYMUCONOLACTONE DECARBOXYLASE FAMILY PROTEIN"/>
    <property type="match status" value="1"/>
</dbReference>
<sequence>MAHRNTRKRLERMFQDEKPLGESDPGFVEMFNRFAYGDVAHRGALHDGQRSLVVLSSLLGCDALDEFEVMAQVALNVGVEPRAVKETIYQSLAFLGMGRVFPFLRVANDLFESKGVALPLDEAPVPELSTTHHSGVEIRERLKLQVGDDAASEPGRPSPMEVLEGLATDYAFGDYFTRPGLDLPTREMAAFCLLTAMGDCDEDLRRHLAANIAVGNDRDVLADAVLQCLPYIGFPRVRKALRLLEER</sequence>
<name>A0A087CDU3_9BIFI</name>
<dbReference type="SUPFAM" id="SSF69118">
    <property type="entry name" value="AhpD-like"/>
    <property type="match status" value="1"/>
</dbReference>
<dbReference type="RefSeq" id="WP_033495222.1">
    <property type="nucleotide sequence ID" value="NZ_JGZI01000010.1"/>
</dbReference>
<dbReference type="OrthoDB" id="9802489at2"/>
<evidence type="ECO:0000313" key="2">
    <source>
        <dbReference type="EMBL" id="KFI81443.1"/>
    </source>
</evidence>
<dbReference type="InterPro" id="IPR029032">
    <property type="entry name" value="AhpD-like"/>
</dbReference>
<dbReference type="Pfam" id="PF02627">
    <property type="entry name" value="CMD"/>
    <property type="match status" value="2"/>
</dbReference>
<dbReference type="Proteomes" id="UP000029050">
    <property type="component" value="Unassembled WGS sequence"/>
</dbReference>